<gene>
    <name evidence="3" type="ORF">Spa11_23450</name>
</gene>
<evidence type="ECO:0000313" key="3">
    <source>
        <dbReference type="EMBL" id="QDV74145.1"/>
    </source>
</evidence>
<evidence type="ECO:0000259" key="2">
    <source>
        <dbReference type="Pfam" id="PF13386"/>
    </source>
</evidence>
<feature type="transmembrane region" description="Helical" evidence="1">
    <location>
        <begin position="204"/>
        <end position="222"/>
    </location>
</feature>
<dbReference type="InterPro" id="IPR039447">
    <property type="entry name" value="UreH-like_TM_dom"/>
</dbReference>
<dbReference type="PANTHER" id="PTHR42208">
    <property type="entry name" value="HEAVY METAL TRANSPORTER-RELATED"/>
    <property type="match status" value="1"/>
</dbReference>
<dbReference type="EMBL" id="CP036349">
    <property type="protein sequence ID" value="QDV74145.1"/>
    <property type="molecule type" value="Genomic_DNA"/>
</dbReference>
<keyword evidence="1" id="KW-0472">Membrane</keyword>
<evidence type="ECO:0000256" key="1">
    <source>
        <dbReference type="SAM" id="Phobius"/>
    </source>
</evidence>
<reference evidence="3 4" key="1">
    <citation type="submission" date="2019-02" db="EMBL/GenBank/DDBJ databases">
        <title>Deep-cultivation of Planctomycetes and their phenomic and genomic characterization uncovers novel biology.</title>
        <authorList>
            <person name="Wiegand S."/>
            <person name="Jogler M."/>
            <person name="Boedeker C."/>
            <person name="Pinto D."/>
            <person name="Vollmers J."/>
            <person name="Rivas-Marin E."/>
            <person name="Kohn T."/>
            <person name="Peeters S.H."/>
            <person name="Heuer A."/>
            <person name="Rast P."/>
            <person name="Oberbeckmann S."/>
            <person name="Bunk B."/>
            <person name="Jeske O."/>
            <person name="Meyerdierks A."/>
            <person name="Storesund J.E."/>
            <person name="Kallscheuer N."/>
            <person name="Luecker S."/>
            <person name="Lage O.M."/>
            <person name="Pohl T."/>
            <person name="Merkel B.J."/>
            <person name="Hornburger P."/>
            <person name="Mueller R.-W."/>
            <person name="Bruemmer F."/>
            <person name="Labrenz M."/>
            <person name="Spormann A.M."/>
            <person name="Op den Camp H."/>
            <person name="Overmann J."/>
            <person name="Amann R."/>
            <person name="Jetten M.S.M."/>
            <person name="Mascher T."/>
            <person name="Medema M.H."/>
            <person name="Devos D.P."/>
            <person name="Kaster A.-K."/>
            <person name="Ovreas L."/>
            <person name="Rohde M."/>
            <person name="Galperin M.Y."/>
            <person name="Jogler C."/>
        </authorList>
    </citation>
    <scope>NUCLEOTIDE SEQUENCE [LARGE SCALE GENOMIC DNA]</scope>
    <source>
        <strain evidence="3 4">Spa11</strain>
    </source>
</reference>
<dbReference type="Pfam" id="PF13386">
    <property type="entry name" value="DsbD_2"/>
    <property type="match status" value="1"/>
</dbReference>
<organism evidence="3 4">
    <name type="scientific">Botrimarina mediterranea</name>
    <dbReference type="NCBI Taxonomy" id="2528022"/>
    <lineage>
        <taxon>Bacteria</taxon>
        <taxon>Pseudomonadati</taxon>
        <taxon>Planctomycetota</taxon>
        <taxon>Planctomycetia</taxon>
        <taxon>Pirellulales</taxon>
        <taxon>Lacipirellulaceae</taxon>
        <taxon>Botrimarina</taxon>
    </lineage>
</organism>
<sequence length="262" mass="26586">MTAMLLTVLSASLLGSLHCAGMCGPFCAIAVSGGRSRGAAALLHTAYHGGRLVTYMVVGAAAGAAGALLDLASTLAGLQPIALALAGGVMVLFGLAEIARLRKWKIGLAKFGHWRPPAAWVRLVQRGQRFAARQAALPRAMVIGLLTTLLPCGWLYAFVVTAAGSGGPIQGALVMATFWVGTLPVLLSLGVGVRQLAGVLGERLPIATAAALVAVGCVTLSGRMTLSAENLAQQVAVESSSGATPDPSVLPPCCRAALEAKK</sequence>
<accession>A0A518K8N3</accession>
<dbReference type="PANTHER" id="PTHR42208:SF1">
    <property type="entry name" value="HEAVY METAL TRANSPORTER"/>
    <property type="match status" value="1"/>
</dbReference>
<dbReference type="Proteomes" id="UP000316426">
    <property type="component" value="Chromosome"/>
</dbReference>
<dbReference type="KEGG" id="bmei:Spa11_23450"/>
<dbReference type="RefSeq" id="WP_145112289.1">
    <property type="nucleotide sequence ID" value="NZ_CP036349.1"/>
</dbReference>
<protein>
    <recommendedName>
        <fullName evidence="2">Urease accessory protein UreH-like transmembrane domain-containing protein</fullName>
    </recommendedName>
</protein>
<feature type="transmembrane region" description="Helical" evidence="1">
    <location>
        <begin position="77"/>
        <end position="96"/>
    </location>
</feature>
<dbReference type="AlphaFoldDB" id="A0A518K8N3"/>
<name>A0A518K8N3_9BACT</name>
<feature type="transmembrane region" description="Helical" evidence="1">
    <location>
        <begin position="136"/>
        <end position="157"/>
    </location>
</feature>
<evidence type="ECO:0000313" key="4">
    <source>
        <dbReference type="Proteomes" id="UP000316426"/>
    </source>
</evidence>
<feature type="domain" description="Urease accessory protein UreH-like transmembrane" evidence="2">
    <location>
        <begin position="8"/>
        <end position="217"/>
    </location>
</feature>
<keyword evidence="1" id="KW-0812">Transmembrane</keyword>
<keyword evidence="4" id="KW-1185">Reference proteome</keyword>
<keyword evidence="1" id="KW-1133">Transmembrane helix</keyword>
<proteinExistence type="predicted"/>
<feature type="transmembrane region" description="Helical" evidence="1">
    <location>
        <begin position="169"/>
        <end position="192"/>
    </location>
</feature>